<dbReference type="SUPFAM" id="SSF57701">
    <property type="entry name" value="Zn2/Cys6 DNA-binding domain"/>
    <property type="match status" value="1"/>
</dbReference>
<dbReference type="Pfam" id="PF04082">
    <property type="entry name" value="Fungal_trans"/>
    <property type="match status" value="1"/>
</dbReference>
<dbReference type="GO" id="GO:0003677">
    <property type="term" value="F:DNA binding"/>
    <property type="evidence" value="ECO:0007669"/>
    <property type="project" value="InterPro"/>
</dbReference>
<comment type="subcellular location">
    <subcellularLocation>
        <location evidence="1">Nucleus</location>
    </subcellularLocation>
</comment>
<dbReference type="GO" id="GO:0005634">
    <property type="term" value="C:nucleus"/>
    <property type="evidence" value="ECO:0007669"/>
    <property type="project" value="UniProtKB-SubCell"/>
</dbReference>
<dbReference type="InterPro" id="IPR036864">
    <property type="entry name" value="Zn2-C6_fun-type_DNA-bd_sf"/>
</dbReference>
<organism evidence="8 9">
    <name type="scientific">Rhizoctonia solani AG-3 Rhs1AP</name>
    <dbReference type="NCBI Taxonomy" id="1086054"/>
    <lineage>
        <taxon>Eukaryota</taxon>
        <taxon>Fungi</taxon>
        <taxon>Dikarya</taxon>
        <taxon>Basidiomycota</taxon>
        <taxon>Agaricomycotina</taxon>
        <taxon>Agaricomycetes</taxon>
        <taxon>Cantharellales</taxon>
        <taxon>Ceratobasidiaceae</taxon>
        <taxon>Rhizoctonia</taxon>
    </lineage>
</organism>
<dbReference type="PROSITE" id="PS00463">
    <property type="entry name" value="ZN2_CY6_FUNGAL_1"/>
    <property type="match status" value="1"/>
</dbReference>
<evidence type="ECO:0000256" key="3">
    <source>
        <dbReference type="ARBA" id="ARBA00023015"/>
    </source>
</evidence>
<dbReference type="CDD" id="cd00067">
    <property type="entry name" value="GAL4"/>
    <property type="match status" value="1"/>
</dbReference>
<evidence type="ECO:0000256" key="4">
    <source>
        <dbReference type="ARBA" id="ARBA00023163"/>
    </source>
</evidence>
<dbReference type="SMART" id="SM00066">
    <property type="entry name" value="GAL4"/>
    <property type="match status" value="1"/>
</dbReference>
<feature type="domain" description="Zn(2)-C6 fungal-type" evidence="7">
    <location>
        <begin position="17"/>
        <end position="47"/>
    </location>
</feature>
<proteinExistence type="predicted"/>
<sequence>MEATVETPPETLPRYSACLLCRSRKVKCDGGHPKCGRCRGSNQVCEYKYPVHTSRTRLLQDKIKDIEDKIRAIEQRRESSISAVSQACSIRNTPDSSPANRNTLFSSPISNDSCGLRSPPLAESVSYLLDSDFSSYPAAGCPCIEAAISGRLSSEGLDISPDSLKCMLTIFVHRRGLTGYKLHTGRVLHNLSTSTKPVLALLHAILLTACHFAQDLELKSWETALLERTKSEIEANIVLAHGYGSGGYNALYHLQAMLILSQYYFFKSRMLEGHFYTNNTIQFAIAMGVHRLDSRMIGDYTPAVDLKPRLKRGRWQPQDSVELGEAINLLWGCVARDLIGGVMNGLPPSLPPEEITTVWPFPLAAYMENLTLPNDHYSVKELLDPDSSSTVADVSRDNAACLLIKALVLVHYAGKFDTERVSKPKLTSEWWARFEDCDYAIQRFIETVPSFDTGRSPEEVSHLVLAHTTIDCATLQLHGALAEYEPSWGTQGDLDQYNRPNGRSYARCIAACRNIALVTTRLECVDLSYMHMFIAVTWICAGSVLAKQIRRLRECNCTEQLHTMEQDMLILERNMERFLKTYPIFNPWVEQLRAARNW</sequence>
<keyword evidence="3" id="KW-0805">Transcription regulation</keyword>
<dbReference type="GO" id="GO:0008270">
    <property type="term" value="F:zinc ion binding"/>
    <property type="evidence" value="ECO:0007669"/>
    <property type="project" value="InterPro"/>
</dbReference>
<feature type="coiled-coil region" evidence="6">
    <location>
        <begin position="56"/>
        <end position="83"/>
    </location>
</feature>
<gene>
    <name evidence="8" type="ORF">RSOL_423430</name>
</gene>
<dbReference type="GO" id="GO:0006351">
    <property type="term" value="P:DNA-templated transcription"/>
    <property type="evidence" value="ECO:0007669"/>
    <property type="project" value="InterPro"/>
</dbReference>
<dbReference type="InterPro" id="IPR050815">
    <property type="entry name" value="TF_fung"/>
</dbReference>
<dbReference type="InterPro" id="IPR007219">
    <property type="entry name" value="XnlR_reg_dom"/>
</dbReference>
<evidence type="ECO:0000256" key="5">
    <source>
        <dbReference type="ARBA" id="ARBA00023242"/>
    </source>
</evidence>
<dbReference type="PANTHER" id="PTHR47338">
    <property type="entry name" value="ZN(II)2CYS6 TRANSCRIPTION FACTOR (EUROFUNG)-RELATED"/>
    <property type="match status" value="1"/>
</dbReference>
<dbReference type="OrthoDB" id="3213327at2759"/>
<name>X8JFN9_9AGAM</name>
<protein>
    <submittedName>
        <fullName evidence="8">NADPH-dependent diflavin oxidoreductase</fullName>
    </submittedName>
</protein>
<evidence type="ECO:0000256" key="1">
    <source>
        <dbReference type="ARBA" id="ARBA00004123"/>
    </source>
</evidence>
<evidence type="ECO:0000256" key="6">
    <source>
        <dbReference type="SAM" id="Coils"/>
    </source>
</evidence>
<comment type="caution">
    <text evidence="8">The sequence shown here is derived from an EMBL/GenBank/DDBJ whole genome shotgun (WGS) entry which is preliminary data.</text>
</comment>
<evidence type="ECO:0000313" key="9">
    <source>
        <dbReference type="Proteomes" id="UP000030108"/>
    </source>
</evidence>
<keyword evidence="4" id="KW-0804">Transcription</keyword>
<keyword evidence="6" id="KW-0175">Coiled coil</keyword>
<reference evidence="9" key="1">
    <citation type="journal article" date="2014" name="Genome Announc.">
        <title>Draft genome sequence of the plant-pathogenic soil fungus Rhizoctonia solani anastomosis group 3 strain Rhs1AP.</title>
        <authorList>
            <person name="Cubeta M.A."/>
            <person name="Thomas E."/>
            <person name="Dean R.A."/>
            <person name="Jabaji S."/>
            <person name="Neate S.M."/>
            <person name="Tavantzis S."/>
            <person name="Toda T."/>
            <person name="Vilgalys R."/>
            <person name="Bharathan N."/>
            <person name="Fedorova-Abrams N."/>
            <person name="Pakala S.B."/>
            <person name="Pakala S.M."/>
            <person name="Zafar N."/>
            <person name="Joardar V."/>
            <person name="Losada L."/>
            <person name="Nierman W.C."/>
        </authorList>
    </citation>
    <scope>NUCLEOTIDE SEQUENCE [LARGE SCALE GENOMIC DNA]</scope>
    <source>
        <strain evidence="9">AG-3</strain>
    </source>
</reference>
<dbReference type="AlphaFoldDB" id="X8JFN9"/>
<dbReference type="Pfam" id="PF00172">
    <property type="entry name" value="Zn_clus"/>
    <property type="match status" value="1"/>
</dbReference>
<dbReference type="CDD" id="cd12148">
    <property type="entry name" value="fungal_TF_MHR"/>
    <property type="match status" value="1"/>
</dbReference>
<evidence type="ECO:0000256" key="2">
    <source>
        <dbReference type="ARBA" id="ARBA00022723"/>
    </source>
</evidence>
<dbReference type="GO" id="GO:0000981">
    <property type="term" value="F:DNA-binding transcription factor activity, RNA polymerase II-specific"/>
    <property type="evidence" value="ECO:0007669"/>
    <property type="project" value="InterPro"/>
</dbReference>
<dbReference type="EMBL" id="JATN01000318">
    <property type="protein sequence ID" value="EUC62567.1"/>
    <property type="molecule type" value="Genomic_DNA"/>
</dbReference>
<evidence type="ECO:0000259" key="7">
    <source>
        <dbReference type="PROSITE" id="PS50048"/>
    </source>
</evidence>
<dbReference type="Gene3D" id="4.10.240.10">
    <property type="entry name" value="Zn(2)-C6 fungal-type DNA-binding domain"/>
    <property type="match status" value="1"/>
</dbReference>
<keyword evidence="2" id="KW-0479">Metal-binding</keyword>
<dbReference type="PANTHER" id="PTHR47338:SF29">
    <property type="entry name" value="ZN(2)-C6 FUNGAL-TYPE DOMAIN-CONTAINING PROTEIN"/>
    <property type="match status" value="1"/>
</dbReference>
<dbReference type="InterPro" id="IPR001138">
    <property type="entry name" value="Zn2Cys6_DnaBD"/>
</dbReference>
<dbReference type="Proteomes" id="UP000030108">
    <property type="component" value="Unassembled WGS sequence"/>
</dbReference>
<keyword evidence="5" id="KW-0539">Nucleus</keyword>
<accession>X8JFN9</accession>
<evidence type="ECO:0000313" key="8">
    <source>
        <dbReference type="EMBL" id="EUC62567.1"/>
    </source>
</evidence>
<dbReference type="PROSITE" id="PS50048">
    <property type="entry name" value="ZN2_CY6_FUNGAL_2"/>
    <property type="match status" value="1"/>
</dbReference>